<dbReference type="SUPFAM" id="SSF48452">
    <property type="entry name" value="TPR-like"/>
    <property type="match status" value="1"/>
</dbReference>
<feature type="region of interest" description="Disordered" evidence="11">
    <location>
        <begin position="284"/>
        <end position="309"/>
    </location>
</feature>
<reference evidence="13 14" key="1">
    <citation type="submission" date="2016-02" db="EMBL/GenBank/DDBJ databases">
        <title>Genome analysis of coral dinoflagellate symbionts highlights evolutionary adaptations to a symbiotic lifestyle.</title>
        <authorList>
            <person name="Aranda M."/>
            <person name="Li Y."/>
            <person name="Liew Y.J."/>
            <person name="Baumgarten S."/>
            <person name="Simakov O."/>
            <person name="Wilson M."/>
            <person name="Piel J."/>
            <person name="Ashoor H."/>
            <person name="Bougouffa S."/>
            <person name="Bajic V.B."/>
            <person name="Ryu T."/>
            <person name="Ravasi T."/>
            <person name="Bayer T."/>
            <person name="Micklem G."/>
            <person name="Kim H."/>
            <person name="Bhak J."/>
            <person name="Lajeunesse T.C."/>
            <person name="Voolstra C.R."/>
        </authorList>
    </citation>
    <scope>NUCLEOTIDE SEQUENCE [LARGE SCALE GENOMIC DNA]</scope>
    <source>
        <strain evidence="13 14">CCMP2467</strain>
    </source>
</reference>
<dbReference type="Pfam" id="PF00097">
    <property type="entry name" value="zf-C3HC4"/>
    <property type="match status" value="1"/>
</dbReference>
<dbReference type="OrthoDB" id="1305878at2759"/>
<dbReference type="InterPro" id="IPR000253">
    <property type="entry name" value="FHA_dom"/>
</dbReference>
<dbReference type="AlphaFoldDB" id="A0A1Q9CQ69"/>
<dbReference type="Pfam" id="PF00498">
    <property type="entry name" value="FHA"/>
    <property type="match status" value="1"/>
</dbReference>
<dbReference type="InterPro" id="IPR013083">
    <property type="entry name" value="Znf_RING/FYVE/PHD"/>
</dbReference>
<dbReference type="SUPFAM" id="SSF49879">
    <property type="entry name" value="SMAD/FHA domain"/>
    <property type="match status" value="1"/>
</dbReference>
<keyword evidence="9" id="KW-0175">Coiled coil</keyword>
<dbReference type="GO" id="GO:0030687">
    <property type="term" value="C:preribosome, large subunit precursor"/>
    <property type="evidence" value="ECO:0007669"/>
    <property type="project" value="TreeGrafter"/>
</dbReference>
<dbReference type="InterPro" id="IPR008610">
    <property type="entry name" value="Ebp2"/>
</dbReference>
<dbReference type="InterPro" id="IPR011990">
    <property type="entry name" value="TPR-like_helical_dom_sf"/>
</dbReference>
<comment type="similarity">
    <text evidence="3">Belongs to the EBP2 family.</text>
</comment>
<dbReference type="SUPFAM" id="SSF57850">
    <property type="entry name" value="RING/U-box"/>
    <property type="match status" value="1"/>
</dbReference>
<evidence type="ECO:0000256" key="12">
    <source>
        <dbReference type="SAM" id="Phobius"/>
    </source>
</evidence>
<keyword evidence="7" id="KW-0863">Zinc-finger</keyword>
<protein>
    <recommendedName>
        <fullName evidence="4">E3 ubiquitin-protein ligase CHFR</fullName>
    </recommendedName>
</protein>
<keyword evidence="5" id="KW-0690">Ribosome biogenesis</keyword>
<evidence type="ECO:0000256" key="7">
    <source>
        <dbReference type="ARBA" id="ARBA00022771"/>
    </source>
</evidence>
<dbReference type="Gene3D" id="3.30.40.10">
    <property type="entry name" value="Zinc/RING finger domain, C3HC4 (zinc finger)"/>
    <property type="match status" value="1"/>
</dbReference>
<keyword evidence="12" id="KW-0812">Transmembrane</keyword>
<evidence type="ECO:0000313" key="14">
    <source>
        <dbReference type="Proteomes" id="UP000186817"/>
    </source>
</evidence>
<dbReference type="SMART" id="SM00184">
    <property type="entry name" value="RING"/>
    <property type="match status" value="1"/>
</dbReference>
<dbReference type="GO" id="GO:0042273">
    <property type="term" value="P:ribosomal large subunit biogenesis"/>
    <property type="evidence" value="ECO:0007669"/>
    <property type="project" value="TreeGrafter"/>
</dbReference>
<dbReference type="Proteomes" id="UP000186817">
    <property type="component" value="Unassembled WGS sequence"/>
</dbReference>
<gene>
    <name evidence="13" type="ORF">AK812_SmicGene33958</name>
</gene>
<feature type="compositionally biased region" description="Basic residues" evidence="11">
    <location>
        <begin position="582"/>
        <end position="603"/>
    </location>
</feature>
<dbReference type="PANTHER" id="PTHR13028">
    <property type="entry name" value="RRNA PROCESSING PROTEIN EBNA1-BINDING PROTEIN-RELATED"/>
    <property type="match status" value="1"/>
</dbReference>
<keyword evidence="8" id="KW-0862">Zinc</keyword>
<evidence type="ECO:0000256" key="9">
    <source>
        <dbReference type="ARBA" id="ARBA00023054"/>
    </source>
</evidence>
<sequence>MSHAQVWDIDEEKLLRHFCLEDECKEVLSWFEERGYTRPEVFSERLALSKSLREASNERVKEADIREAMMLALCSLHCLDFNKGQSVLHSEDEKREASDAVLPLLSNLSYIFLKRNDSHNSVRAATLGLTFCERMSGAPAPLRAKLLFRRGLGRCQAKDFEDASADFIGAARILPDDREIRNALEECKAAARKQSSDSHSQWRGMMTTGTDKMKASARRFYKRARRQMREAMSWMAEPMLFLAIVLLAPLIAGAVNFLLRNPVDTAIVQVQDVVIPVWASKEWGPEPMGRGKPRREKPEAPVGGPELADSDVEEADIEALARSKLRAGEFILGEEPKPTQDESAEVQDTAKRGVCLAPLLLQRLSEIEYKVPEGAKRVPWIDTMAIDGQNNLPKGVTAKDGVKLESAFLGMAAEAAAEGYRRLRVMKIPCTRPNDFYAEMMRPDKQMYRVRQQAAEEERRIKIVEDRKKHQASKKFAKKAKAKKLEARAQEKRTSLEEIANWRSRKKSEGNNKDDQDLEEILSRQGKKRDQDGQGKGKGKAMKSAKRRNLDEKYGFGGKKKRSKQNDKSSTHDMSASPWGRGRGKGGKGRGKGKGKGSGKKRPVGLSAAQQRGIAEAREMWMGENFDDAETLVLGAHLAEGDAPEEEGKVDDGLLDLLGDASAEATESADTVPGAIPGESVLDMAEEATPEPTSSDAVVTAASAAAAIAAAAAAATAAAVPEATGVKRAATQTLDLNLDVMDTDMQAGPVSDEHTGVLSSVNFATATDIVLKCDCLSVGRDESNFATLTDPRVSSEQFRVHRKTVGAAGPPWSYELEDCSRNGTLVNKKLVRGVRIALKDQDLVEVLPASKVGQAAAIAFLFHSPDADVPEGPAKKKIRLEGDSASGRGGDEAIFDGAMCAICQEVMHRPTSVQPCMHSFCSSCLGGWLKRPGDRIPRCPICRQGVAGVGKNHALDSMIEGLLKAHPDRQRSIATISDLDSRDPLHDCGYDLLKLRGPGDVAAGMARMVVAAAAAAEAMDAEDSEDHSEHEHESYSEEEEEAHAWTAPGALRPACIHCGVPAWQPLRAAVDLSTSSPVPATALMKSALASNAFEQEILQEWLHSKGLSLQQAMQSVLENPNPEGVSAVEVRSAPVPGGGPGALVHLPVGAWTELAMCQPCSQLVLRSVVYSIRERIQNEDLPERARGRRNCWYGHSCRTQSHKRAHAERLNHICAQTRFH</sequence>
<dbReference type="GO" id="GO:0006364">
    <property type="term" value="P:rRNA processing"/>
    <property type="evidence" value="ECO:0007669"/>
    <property type="project" value="TreeGrafter"/>
</dbReference>
<proteinExistence type="inferred from homology"/>
<evidence type="ECO:0000256" key="3">
    <source>
        <dbReference type="ARBA" id="ARBA00007336"/>
    </source>
</evidence>
<dbReference type="InterPro" id="IPR001841">
    <property type="entry name" value="Znf_RING"/>
</dbReference>
<dbReference type="EMBL" id="LSRX01000997">
    <property type="protein sequence ID" value="OLP85063.1"/>
    <property type="molecule type" value="Genomic_DNA"/>
</dbReference>
<evidence type="ECO:0000256" key="1">
    <source>
        <dbReference type="ARBA" id="ARBA00004604"/>
    </source>
</evidence>
<evidence type="ECO:0000256" key="10">
    <source>
        <dbReference type="ARBA" id="ARBA00023242"/>
    </source>
</evidence>
<dbReference type="GO" id="GO:0008270">
    <property type="term" value="F:zinc ion binding"/>
    <property type="evidence" value="ECO:0007669"/>
    <property type="project" value="UniProtKB-KW"/>
</dbReference>
<dbReference type="SMART" id="SM00240">
    <property type="entry name" value="FHA"/>
    <property type="match status" value="1"/>
</dbReference>
<dbReference type="Gene3D" id="2.60.200.20">
    <property type="match status" value="1"/>
</dbReference>
<evidence type="ECO:0000256" key="8">
    <source>
        <dbReference type="ARBA" id="ARBA00022833"/>
    </source>
</evidence>
<dbReference type="GO" id="GO:0034399">
    <property type="term" value="C:nuclear periphery"/>
    <property type="evidence" value="ECO:0007669"/>
    <property type="project" value="TreeGrafter"/>
</dbReference>
<dbReference type="GO" id="GO:0005737">
    <property type="term" value="C:cytoplasm"/>
    <property type="evidence" value="ECO:0007669"/>
    <property type="project" value="UniProtKB-ARBA"/>
</dbReference>
<dbReference type="InterPro" id="IPR018957">
    <property type="entry name" value="Znf_C3HC4_RING-type"/>
</dbReference>
<keyword evidence="10" id="KW-0539">Nucleus</keyword>
<dbReference type="PROSITE" id="PS00518">
    <property type="entry name" value="ZF_RING_1"/>
    <property type="match status" value="1"/>
</dbReference>
<feature type="region of interest" description="Disordered" evidence="11">
    <location>
        <begin position="1017"/>
        <end position="1042"/>
    </location>
</feature>
<dbReference type="Gene3D" id="1.25.40.10">
    <property type="entry name" value="Tetratricopeptide repeat domain"/>
    <property type="match status" value="1"/>
</dbReference>
<evidence type="ECO:0000313" key="13">
    <source>
        <dbReference type="EMBL" id="OLP85063.1"/>
    </source>
</evidence>
<evidence type="ECO:0000256" key="6">
    <source>
        <dbReference type="ARBA" id="ARBA00022723"/>
    </source>
</evidence>
<dbReference type="Pfam" id="PF05890">
    <property type="entry name" value="Ebp2"/>
    <property type="match status" value="1"/>
</dbReference>
<name>A0A1Q9CQ69_SYMMI</name>
<keyword evidence="12" id="KW-0472">Membrane</keyword>
<evidence type="ECO:0000256" key="5">
    <source>
        <dbReference type="ARBA" id="ARBA00022517"/>
    </source>
</evidence>
<feature type="compositionally biased region" description="Basic and acidic residues" evidence="11">
    <location>
        <begin position="483"/>
        <end position="496"/>
    </location>
</feature>
<evidence type="ECO:0000256" key="4">
    <source>
        <dbReference type="ARBA" id="ARBA00017908"/>
    </source>
</evidence>
<keyword evidence="12" id="KW-1133">Transmembrane helix</keyword>
<dbReference type="PROSITE" id="PS50006">
    <property type="entry name" value="FHA_DOMAIN"/>
    <property type="match status" value="1"/>
</dbReference>
<dbReference type="InterPro" id="IPR017907">
    <property type="entry name" value="Znf_RING_CS"/>
</dbReference>
<organism evidence="13 14">
    <name type="scientific">Symbiodinium microadriaticum</name>
    <name type="common">Dinoflagellate</name>
    <name type="synonym">Zooxanthella microadriatica</name>
    <dbReference type="NCBI Taxonomy" id="2951"/>
    <lineage>
        <taxon>Eukaryota</taxon>
        <taxon>Sar</taxon>
        <taxon>Alveolata</taxon>
        <taxon>Dinophyceae</taxon>
        <taxon>Suessiales</taxon>
        <taxon>Symbiodiniaceae</taxon>
        <taxon>Symbiodinium</taxon>
    </lineage>
</organism>
<feature type="transmembrane region" description="Helical" evidence="12">
    <location>
        <begin position="239"/>
        <end position="259"/>
    </location>
</feature>
<dbReference type="PROSITE" id="PS50089">
    <property type="entry name" value="ZF_RING_2"/>
    <property type="match status" value="1"/>
</dbReference>
<accession>A0A1Q9CQ69</accession>
<keyword evidence="14" id="KW-1185">Reference proteome</keyword>
<evidence type="ECO:0000256" key="2">
    <source>
        <dbReference type="ARBA" id="ARBA00005797"/>
    </source>
</evidence>
<feature type="compositionally biased region" description="Basic residues" evidence="11">
    <location>
        <begin position="537"/>
        <end position="547"/>
    </location>
</feature>
<comment type="similarity">
    <text evidence="2">Belongs to the CHFR family.</text>
</comment>
<comment type="caution">
    <text evidence="13">The sequence shown here is derived from an EMBL/GenBank/DDBJ whole genome shotgun (WGS) entry which is preliminary data.</text>
</comment>
<feature type="compositionally biased region" description="Basic residues" evidence="11">
    <location>
        <begin position="469"/>
        <end position="482"/>
    </location>
</feature>
<keyword evidence="6" id="KW-0479">Metal-binding</keyword>
<feature type="region of interest" description="Disordered" evidence="11">
    <location>
        <begin position="465"/>
        <end position="609"/>
    </location>
</feature>
<comment type="subcellular location">
    <subcellularLocation>
        <location evidence="1">Nucleus</location>
        <location evidence="1">Nucleolus</location>
    </subcellularLocation>
</comment>
<dbReference type="InterPro" id="IPR008984">
    <property type="entry name" value="SMAD_FHA_dom_sf"/>
</dbReference>
<dbReference type="PANTHER" id="PTHR13028:SF0">
    <property type="entry name" value="RRNA-PROCESSING PROTEIN EBP2-RELATED"/>
    <property type="match status" value="1"/>
</dbReference>
<evidence type="ECO:0000256" key="11">
    <source>
        <dbReference type="SAM" id="MobiDB-lite"/>
    </source>
</evidence>
<dbReference type="GO" id="GO:0005730">
    <property type="term" value="C:nucleolus"/>
    <property type="evidence" value="ECO:0007669"/>
    <property type="project" value="UniProtKB-SubCell"/>
</dbReference>